<accession>A0AA96VAK0</accession>
<dbReference type="EMBL" id="CP131062">
    <property type="protein sequence ID" value="WNY28308.1"/>
    <property type="molecule type" value="Genomic_DNA"/>
</dbReference>
<organism evidence="1 2">
    <name type="scientific">Methanimicrococcus stummii</name>
    <dbReference type="NCBI Taxonomy" id="3028294"/>
    <lineage>
        <taxon>Archaea</taxon>
        <taxon>Methanobacteriati</taxon>
        <taxon>Methanobacteriota</taxon>
        <taxon>Stenosarchaea group</taxon>
        <taxon>Methanomicrobia</taxon>
        <taxon>Methanosarcinales</taxon>
        <taxon>Methanosarcinaceae</taxon>
        <taxon>Methanimicrococcus</taxon>
    </lineage>
</organism>
<dbReference type="AlphaFoldDB" id="A0AA96VAK0"/>
<name>A0AA96VAK0_9EURY</name>
<dbReference type="GeneID" id="85196941"/>
<dbReference type="RefSeq" id="WP_316559849.1">
    <property type="nucleotide sequence ID" value="NZ_CP131062.1"/>
</dbReference>
<sequence length="119" mass="11817">MAEQTGKIKVGANGLVESFGLAGYKIASEQLLKPVIGDGSIKSGLIKLGIGVGAGLLIPSGKYASPVRRIVSGGSILDGCEDIVYGSGIFNFLGGAAANRNTALSGARANPAATTLAVV</sequence>
<proteinExistence type="predicted"/>
<gene>
    <name evidence="1" type="ORF">MmiEs2_04930</name>
</gene>
<keyword evidence="2" id="KW-1185">Reference proteome</keyword>
<dbReference type="KEGG" id="mees:MmiEs2_04930"/>
<dbReference type="Proteomes" id="UP001302662">
    <property type="component" value="Chromosome"/>
</dbReference>
<evidence type="ECO:0000313" key="2">
    <source>
        <dbReference type="Proteomes" id="UP001302662"/>
    </source>
</evidence>
<reference evidence="1 2" key="1">
    <citation type="submission" date="2023-07" db="EMBL/GenBank/DDBJ databases">
        <title>Closed genome sequence of Methanimicrococcus sp. Es2.</title>
        <authorList>
            <person name="Protasov E."/>
            <person name="Platt K."/>
            <person name="Reeh H."/>
            <person name="Poehlein A."/>
            <person name="Daniel R."/>
            <person name="Brune A."/>
        </authorList>
    </citation>
    <scope>NUCLEOTIDE SEQUENCE [LARGE SCALE GENOMIC DNA]</scope>
    <source>
        <strain evidence="1 2">Es2</strain>
    </source>
</reference>
<evidence type="ECO:0000313" key="1">
    <source>
        <dbReference type="EMBL" id="WNY28308.1"/>
    </source>
</evidence>
<protein>
    <submittedName>
        <fullName evidence="1">Uncharacterized protein</fullName>
    </submittedName>
</protein>